<evidence type="ECO:0000313" key="12">
    <source>
        <dbReference type="Proteomes" id="UP000799757"/>
    </source>
</evidence>
<feature type="region of interest" description="Disordered" evidence="7">
    <location>
        <begin position="668"/>
        <end position="734"/>
    </location>
</feature>
<feature type="transmembrane region" description="Helical" evidence="8">
    <location>
        <begin position="472"/>
        <end position="494"/>
    </location>
</feature>
<evidence type="ECO:0000256" key="5">
    <source>
        <dbReference type="ARBA" id="ARBA00022989"/>
    </source>
</evidence>
<dbReference type="GO" id="GO:0009272">
    <property type="term" value="P:fungal-type cell wall biogenesis"/>
    <property type="evidence" value="ECO:0007669"/>
    <property type="project" value="TreeGrafter"/>
</dbReference>
<evidence type="ECO:0000256" key="2">
    <source>
        <dbReference type="ARBA" id="ARBA00010642"/>
    </source>
</evidence>
<feature type="region of interest" description="Disordered" evidence="7">
    <location>
        <begin position="623"/>
        <end position="655"/>
    </location>
</feature>
<evidence type="ECO:0000259" key="10">
    <source>
        <dbReference type="SMART" id="SM01320"/>
    </source>
</evidence>
<feature type="compositionally biased region" description="Low complexity" evidence="7">
    <location>
        <begin position="683"/>
        <end position="694"/>
    </location>
</feature>
<keyword evidence="3 8" id="KW-0812">Transmembrane</keyword>
<dbReference type="EMBL" id="MU002232">
    <property type="protein sequence ID" value="KAF2788257.1"/>
    <property type="molecule type" value="Genomic_DNA"/>
</dbReference>
<accession>A0A6A6WX08</accession>
<sequence length="734" mass="79657">MLLPSLWKAPLLLAAALPFASAERVITSKSLNPCLANSGFSATLFLVALTPNNRSLSFDIEGVSTIAGNVNAEVELVVYGYSALKQKLDPCDKSNKDLINMCPMTAGSLVLNSNLADISPDVMSQIPGIAYTVPDLDAVVRIRIMNATTNEVLACVEAEMSNSHSVDQKAVAWVTAVIAGLGLVASAITSGMGHSNTAAHVAANAMSLFGYFQAQAFIGMCAVPLPPIVAAWTQNFQWSMGIIRVGFLQRMATWYQRATGGTPTTYLSQLSNISIDVQKVKRGLEVSSRHISRLIGRSNADVTNLQEGNRLVLHGMKRVGFKANIETTNIFFTGYAFFIIFVILVVVLVIAFKFVLEGLVKAGKMQSDKFVDFRNGWQTVLKGIMFRVILIGFPQMMVLCFWELTQRDSAGEVVLAIFTLVSMIGILGWASSKVIRIAQRSITMHKNPAYILYSDPVALNKWGFLYVQFKAAAYYFIGPVLGYLLIKAMFVGLAQSNGTVQAVALVLIEAGLLIAVSVLRPYMDKKTNGFNIAIAAVNFLSSIFLLVFTEVFNQPGIVTGVMGVIFFVYNAIFALVLLLMVLVSSGFAIFTKNPDTRYQPMRDDRGSFIKSQTQLTTELDALGATARGEGKGTHAYNQPRSGLEDDEDSFSTMSADRQLAAKEGHFSEHYQPAPPRSPGLANPAQGQMPGAGPPSYYGRSSPAPSGRAGSLRNEQNYRTANNSSPWQRGAGYDH</sequence>
<dbReference type="Pfam" id="PF06011">
    <property type="entry name" value="TRP"/>
    <property type="match status" value="1"/>
</dbReference>
<feature type="transmembrane region" description="Helical" evidence="8">
    <location>
        <begin position="531"/>
        <end position="552"/>
    </location>
</feature>
<dbReference type="PANTHER" id="PTHR31145:SF2">
    <property type="entry name" value="FLAVIN CARRIER PROTEIN 2"/>
    <property type="match status" value="1"/>
</dbReference>
<evidence type="ECO:0000256" key="6">
    <source>
        <dbReference type="ARBA" id="ARBA00023136"/>
    </source>
</evidence>
<evidence type="ECO:0000256" key="4">
    <source>
        <dbReference type="ARBA" id="ARBA00022729"/>
    </source>
</evidence>
<dbReference type="PANTHER" id="PTHR31145">
    <property type="entry name" value="INTEGRAL MEMBRANE PROTEIN (AFU_ORTHOLOGUE AFUA_7G01610)"/>
    <property type="match status" value="1"/>
</dbReference>
<feature type="signal peptide" evidence="9">
    <location>
        <begin position="1"/>
        <end position="22"/>
    </location>
</feature>
<organism evidence="11 12">
    <name type="scientific">Melanomma pulvis-pyrius CBS 109.77</name>
    <dbReference type="NCBI Taxonomy" id="1314802"/>
    <lineage>
        <taxon>Eukaryota</taxon>
        <taxon>Fungi</taxon>
        <taxon>Dikarya</taxon>
        <taxon>Ascomycota</taxon>
        <taxon>Pezizomycotina</taxon>
        <taxon>Dothideomycetes</taxon>
        <taxon>Pleosporomycetidae</taxon>
        <taxon>Pleosporales</taxon>
        <taxon>Melanommataceae</taxon>
        <taxon>Melanomma</taxon>
    </lineage>
</organism>
<evidence type="ECO:0000256" key="7">
    <source>
        <dbReference type="SAM" id="MobiDB-lite"/>
    </source>
</evidence>
<name>A0A6A6WX08_9PLEO</name>
<comment type="subcellular location">
    <subcellularLocation>
        <location evidence="1">Membrane</location>
        <topology evidence="1">Multi-pass membrane protein</topology>
    </subcellularLocation>
</comment>
<dbReference type="GO" id="GO:0055085">
    <property type="term" value="P:transmembrane transport"/>
    <property type="evidence" value="ECO:0007669"/>
    <property type="project" value="TreeGrafter"/>
</dbReference>
<dbReference type="InterPro" id="IPR010308">
    <property type="entry name" value="TRP_C"/>
</dbReference>
<feature type="transmembrane region" description="Helical" evidence="8">
    <location>
        <begin position="384"/>
        <end position="404"/>
    </location>
</feature>
<evidence type="ECO:0000313" key="11">
    <source>
        <dbReference type="EMBL" id="KAF2788257.1"/>
    </source>
</evidence>
<keyword evidence="5 8" id="KW-1133">Transmembrane helix</keyword>
<keyword evidence="6 8" id="KW-0472">Membrane</keyword>
<dbReference type="AlphaFoldDB" id="A0A6A6WX08"/>
<keyword evidence="4 9" id="KW-0732">Signal</keyword>
<dbReference type="Pfam" id="PF14558">
    <property type="entry name" value="TRP_N"/>
    <property type="match status" value="1"/>
</dbReference>
<proteinExistence type="inferred from homology"/>
<reference evidence="11" key="1">
    <citation type="journal article" date="2020" name="Stud. Mycol.">
        <title>101 Dothideomycetes genomes: a test case for predicting lifestyles and emergence of pathogens.</title>
        <authorList>
            <person name="Haridas S."/>
            <person name="Albert R."/>
            <person name="Binder M."/>
            <person name="Bloem J."/>
            <person name="Labutti K."/>
            <person name="Salamov A."/>
            <person name="Andreopoulos B."/>
            <person name="Baker S."/>
            <person name="Barry K."/>
            <person name="Bills G."/>
            <person name="Bluhm B."/>
            <person name="Cannon C."/>
            <person name="Castanera R."/>
            <person name="Culley D."/>
            <person name="Daum C."/>
            <person name="Ezra D."/>
            <person name="Gonzalez J."/>
            <person name="Henrissat B."/>
            <person name="Kuo A."/>
            <person name="Liang C."/>
            <person name="Lipzen A."/>
            <person name="Lutzoni F."/>
            <person name="Magnuson J."/>
            <person name="Mondo S."/>
            <person name="Nolan M."/>
            <person name="Ohm R."/>
            <person name="Pangilinan J."/>
            <person name="Park H.-J."/>
            <person name="Ramirez L."/>
            <person name="Alfaro M."/>
            <person name="Sun H."/>
            <person name="Tritt A."/>
            <person name="Yoshinaga Y."/>
            <person name="Zwiers L.-H."/>
            <person name="Turgeon B."/>
            <person name="Goodwin S."/>
            <person name="Spatafora J."/>
            <person name="Crous P."/>
            <person name="Grigoriev I."/>
        </authorList>
    </citation>
    <scope>NUCLEOTIDE SEQUENCE</scope>
    <source>
        <strain evidence="11">CBS 109.77</strain>
    </source>
</reference>
<dbReference type="GO" id="GO:0016020">
    <property type="term" value="C:membrane"/>
    <property type="evidence" value="ECO:0007669"/>
    <property type="project" value="UniProtKB-SubCell"/>
</dbReference>
<dbReference type="Proteomes" id="UP000799757">
    <property type="component" value="Unassembled WGS sequence"/>
</dbReference>
<dbReference type="InterPro" id="IPR032800">
    <property type="entry name" value="TRP_N"/>
</dbReference>
<feature type="transmembrane region" description="Helical" evidence="8">
    <location>
        <begin position="564"/>
        <end position="590"/>
    </location>
</feature>
<dbReference type="InterPro" id="IPR040241">
    <property type="entry name" value="TRP_Flc/Pkd2-like"/>
</dbReference>
<gene>
    <name evidence="11" type="ORF">K505DRAFT_366630</name>
</gene>
<evidence type="ECO:0000256" key="3">
    <source>
        <dbReference type="ARBA" id="ARBA00022692"/>
    </source>
</evidence>
<feature type="compositionally biased region" description="Polar residues" evidence="7">
    <location>
        <begin position="712"/>
        <end position="726"/>
    </location>
</feature>
<keyword evidence="12" id="KW-1185">Reference proteome</keyword>
<feature type="chain" id="PRO_5025546923" evidence="9">
    <location>
        <begin position="23"/>
        <end position="734"/>
    </location>
</feature>
<feature type="transmembrane region" description="Helical" evidence="8">
    <location>
        <begin position="335"/>
        <end position="356"/>
    </location>
</feature>
<dbReference type="SMART" id="SM01320">
    <property type="entry name" value="TRP_N"/>
    <property type="match status" value="1"/>
</dbReference>
<evidence type="ECO:0000256" key="1">
    <source>
        <dbReference type="ARBA" id="ARBA00004141"/>
    </source>
</evidence>
<feature type="transmembrane region" description="Helical" evidence="8">
    <location>
        <begin position="410"/>
        <end position="430"/>
    </location>
</feature>
<feature type="transmembrane region" description="Helical" evidence="8">
    <location>
        <begin position="500"/>
        <end position="519"/>
    </location>
</feature>
<dbReference type="OrthoDB" id="5212126at2759"/>
<evidence type="ECO:0000256" key="8">
    <source>
        <dbReference type="SAM" id="Phobius"/>
    </source>
</evidence>
<evidence type="ECO:0000256" key="9">
    <source>
        <dbReference type="SAM" id="SignalP"/>
    </source>
</evidence>
<comment type="similarity">
    <text evidence="2">Belongs to the transient receptor potential (TRP) ion channel family.</text>
</comment>
<protein>
    <submittedName>
        <fullName evidence="11">TRP-domain-containing protein</fullName>
    </submittedName>
</protein>
<feature type="domain" description="ML-like" evidence="10">
    <location>
        <begin position="24"/>
        <end position="167"/>
    </location>
</feature>